<sequence>MISEKQAIARMDADHPLLKYIELEDDTINGIVAMAPIYRGALREVSTKLDNIDYEFQTLYDHNPIHHMESRIKSPRSILEKLNRRNIPVTMENMKREILDIAGIRVVCNYTEDIFKLAELLIAQEDIELVYVHNYINEPKECGYRSFHLVVKVPVFLSVGAERVPVEVQIRTIAMDMWASLEHEIRYKATKEVSPEAEKRLKLCADILARTDMEMQEIYKECVKREEDASAERKSEVSAVTGLH</sequence>
<evidence type="ECO:0000313" key="3">
    <source>
        <dbReference type="Proteomes" id="UP000595917"/>
    </source>
</evidence>
<evidence type="ECO:0000313" key="2">
    <source>
        <dbReference type="EMBL" id="QQO09189.1"/>
    </source>
</evidence>
<dbReference type="GO" id="GO:0015969">
    <property type="term" value="P:guanosine tetraphosphate metabolic process"/>
    <property type="evidence" value="ECO:0007669"/>
    <property type="project" value="InterPro"/>
</dbReference>
<dbReference type="InterPro" id="IPR043519">
    <property type="entry name" value="NT_sf"/>
</dbReference>
<accession>A0A7T7XMP6</accession>
<dbReference type="Gene3D" id="1.10.287.860">
    <property type="entry name" value="Nucleotidyltransferase"/>
    <property type="match status" value="1"/>
</dbReference>
<feature type="domain" description="RelA/SpoT" evidence="1">
    <location>
        <begin position="70"/>
        <end position="193"/>
    </location>
</feature>
<dbReference type="PANTHER" id="PTHR47837:SF2">
    <property type="entry name" value="GTP PYROPHOSPHOKINASE YWAC"/>
    <property type="match status" value="1"/>
</dbReference>
<dbReference type="Pfam" id="PF04607">
    <property type="entry name" value="RelA_SpoT"/>
    <property type="match status" value="1"/>
</dbReference>
<name>A0A7T7XMP6_9SPIR</name>
<reference evidence="2" key="1">
    <citation type="submission" date="2021-01" db="EMBL/GenBank/DDBJ databases">
        <title>Description of Breznakiella homolactica.</title>
        <authorList>
            <person name="Song Y."/>
            <person name="Brune A."/>
        </authorList>
    </citation>
    <scope>NUCLEOTIDE SEQUENCE</scope>
    <source>
        <strain evidence="2">RmG30</strain>
    </source>
</reference>
<organism evidence="2 3">
    <name type="scientific">Breznakiella homolactica</name>
    <dbReference type="NCBI Taxonomy" id="2798577"/>
    <lineage>
        <taxon>Bacteria</taxon>
        <taxon>Pseudomonadati</taxon>
        <taxon>Spirochaetota</taxon>
        <taxon>Spirochaetia</taxon>
        <taxon>Spirochaetales</taxon>
        <taxon>Breznakiellaceae</taxon>
        <taxon>Breznakiella</taxon>
    </lineage>
</organism>
<dbReference type="PANTHER" id="PTHR47837">
    <property type="entry name" value="GTP PYROPHOSPHOKINASE YJBM"/>
    <property type="match status" value="1"/>
</dbReference>
<dbReference type="KEGG" id="bhc:JFL75_20035"/>
<dbReference type="Proteomes" id="UP000595917">
    <property type="component" value="Chromosome"/>
</dbReference>
<gene>
    <name evidence="2" type="ORF">JFL75_20035</name>
</gene>
<dbReference type="SUPFAM" id="SSF81301">
    <property type="entry name" value="Nucleotidyltransferase"/>
    <property type="match status" value="1"/>
</dbReference>
<evidence type="ECO:0000259" key="1">
    <source>
        <dbReference type="SMART" id="SM00954"/>
    </source>
</evidence>
<proteinExistence type="predicted"/>
<protein>
    <submittedName>
        <fullName evidence="2">GTP pyrophosphokinase family protein</fullName>
    </submittedName>
</protein>
<dbReference type="Gene3D" id="3.30.460.10">
    <property type="entry name" value="Beta Polymerase, domain 2"/>
    <property type="match status" value="1"/>
</dbReference>
<dbReference type="AlphaFoldDB" id="A0A7T7XMP6"/>
<dbReference type="InterPro" id="IPR007685">
    <property type="entry name" value="RelA_SpoT"/>
</dbReference>
<dbReference type="EMBL" id="CP067089">
    <property type="protein sequence ID" value="QQO09189.1"/>
    <property type="molecule type" value="Genomic_DNA"/>
</dbReference>
<dbReference type="RefSeq" id="WP_215626495.1">
    <property type="nucleotide sequence ID" value="NZ_CP067089.2"/>
</dbReference>
<dbReference type="CDD" id="cd05399">
    <property type="entry name" value="NT_Rel-Spo_like"/>
    <property type="match status" value="1"/>
</dbReference>
<keyword evidence="3" id="KW-1185">Reference proteome</keyword>
<dbReference type="SMART" id="SM00954">
    <property type="entry name" value="RelA_SpoT"/>
    <property type="match status" value="1"/>
</dbReference>
<dbReference type="InterPro" id="IPR052366">
    <property type="entry name" value="GTP_Pyrophosphokinase"/>
</dbReference>